<evidence type="ECO:0000313" key="3">
    <source>
        <dbReference type="Proteomes" id="UP000766698"/>
    </source>
</evidence>
<dbReference type="Pfam" id="PF20060">
    <property type="entry name" value="DUF6459"/>
    <property type="match status" value="1"/>
</dbReference>
<gene>
    <name evidence="2" type="ORF">GL263_22345</name>
</gene>
<keyword evidence="3" id="KW-1185">Reference proteome</keyword>
<proteinExistence type="predicted"/>
<dbReference type="EMBL" id="WMLF01000448">
    <property type="protein sequence ID" value="MBB1246274.1"/>
    <property type="molecule type" value="Genomic_DNA"/>
</dbReference>
<name>A0ABR6ELR7_9ACTN</name>
<accession>A0ABR6ELR7</accession>
<dbReference type="Proteomes" id="UP000766698">
    <property type="component" value="Unassembled WGS sequence"/>
</dbReference>
<sequence>MTTRPRSTRPPHRRDSRRPAPAALVSARNQHRARLPHHWFAERLLLVLSGLRPVHSMLGHTSAPAYDQLARLGPLAPLRSPAGVPGPLLERVSCARPSPGAIEAYARVSAGERSRALAFRLERGADLRWRCSAVELDGELETVG</sequence>
<dbReference type="InterPro" id="IPR045596">
    <property type="entry name" value="DUF6459"/>
</dbReference>
<feature type="compositionally biased region" description="Basic residues" evidence="1">
    <location>
        <begin position="1"/>
        <end position="16"/>
    </location>
</feature>
<organism evidence="2 3">
    <name type="scientific">Streptomyces durbertensis</name>
    <dbReference type="NCBI Taxonomy" id="2448886"/>
    <lineage>
        <taxon>Bacteria</taxon>
        <taxon>Bacillati</taxon>
        <taxon>Actinomycetota</taxon>
        <taxon>Actinomycetes</taxon>
        <taxon>Kitasatosporales</taxon>
        <taxon>Streptomycetaceae</taxon>
        <taxon>Streptomyces</taxon>
    </lineage>
</organism>
<protein>
    <submittedName>
        <fullName evidence="2">Uncharacterized protein</fullName>
    </submittedName>
</protein>
<evidence type="ECO:0000256" key="1">
    <source>
        <dbReference type="SAM" id="MobiDB-lite"/>
    </source>
</evidence>
<dbReference type="RefSeq" id="WP_182857544.1">
    <property type="nucleotide sequence ID" value="NZ_WMLF01000448.1"/>
</dbReference>
<comment type="caution">
    <text evidence="2">The sequence shown here is derived from an EMBL/GenBank/DDBJ whole genome shotgun (WGS) entry which is preliminary data.</text>
</comment>
<feature type="region of interest" description="Disordered" evidence="1">
    <location>
        <begin position="1"/>
        <end position="22"/>
    </location>
</feature>
<reference evidence="3" key="1">
    <citation type="journal article" date="2020" name="Syst. Appl. Microbiol.">
        <title>Streptomyces alkaliterrae sp. nov., isolated from an alkaline soil, and emended descriptions of Streptomyces alkaliphilus, Streptomyces calidiresistens and Streptomyces durbertensis.</title>
        <authorList>
            <person name="Swiecimska M."/>
            <person name="Golinska P."/>
            <person name="Nouioui I."/>
            <person name="Wypij M."/>
            <person name="Rai M."/>
            <person name="Sangal V."/>
            <person name="Goodfellow M."/>
        </authorList>
    </citation>
    <scope>NUCLEOTIDE SEQUENCE [LARGE SCALE GENOMIC DNA]</scope>
    <source>
        <strain evidence="3">DSM 104538</strain>
    </source>
</reference>
<evidence type="ECO:0000313" key="2">
    <source>
        <dbReference type="EMBL" id="MBB1246274.1"/>
    </source>
</evidence>